<accession>A0A286UU94</accession>
<reference evidence="1 2" key="1">
    <citation type="journal article" date="2017" name="Mol. Ecol.">
        <title>Comparative and population genomic landscape of Phellinus noxius: A hypervariable fungus causing root rot in trees.</title>
        <authorList>
            <person name="Chung C.L."/>
            <person name="Lee T.J."/>
            <person name="Akiba M."/>
            <person name="Lee H.H."/>
            <person name="Kuo T.H."/>
            <person name="Liu D."/>
            <person name="Ke H.M."/>
            <person name="Yokoi T."/>
            <person name="Roa M.B."/>
            <person name="Lu M.J."/>
            <person name="Chang Y.Y."/>
            <person name="Ann P.J."/>
            <person name="Tsai J.N."/>
            <person name="Chen C.Y."/>
            <person name="Tzean S.S."/>
            <person name="Ota Y."/>
            <person name="Hattori T."/>
            <person name="Sahashi N."/>
            <person name="Liou R.F."/>
            <person name="Kikuchi T."/>
            <person name="Tsai I.J."/>
        </authorList>
    </citation>
    <scope>NUCLEOTIDE SEQUENCE [LARGE SCALE GENOMIC DNA]</scope>
    <source>
        <strain evidence="1 2">FFPRI411160</strain>
    </source>
</reference>
<organism evidence="1 2">
    <name type="scientific">Pyrrhoderma noxium</name>
    <dbReference type="NCBI Taxonomy" id="2282107"/>
    <lineage>
        <taxon>Eukaryota</taxon>
        <taxon>Fungi</taxon>
        <taxon>Dikarya</taxon>
        <taxon>Basidiomycota</taxon>
        <taxon>Agaricomycotina</taxon>
        <taxon>Agaricomycetes</taxon>
        <taxon>Hymenochaetales</taxon>
        <taxon>Hymenochaetaceae</taxon>
        <taxon>Pyrrhoderma</taxon>
    </lineage>
</organism>
<dbReference type="Pfam" id="PF12585">
    <property type="entry name" value="DUF3759"/>
    <property type="match status" value="1"/>
</dbReference>
<dbReference type="AlphaFoldDB" id="A0A286UU94"/>
<name>A0A286UU94_9AGAM</name>
<protein>
    <submittedName>
        <fullName evidence="1">Uncharacterized protein</fullName>
    </submittedName>
</protein>
<evidence type="ECO:0000313" key="1">
    <source>
        <dbReference type="EMBL" id="PAV23148.1"/>
    </source>
</evidence>
<dbReference type="InterPro" id="IPR022234">
    <property type="entry name" value="DUF3759"/>
</dbReference>
<dbReference type="Proteomes" id="UP000217199">
    <property type="component" value="Unassembled WGS sequence"/>
</dbReference>
<dbReference type="EMBL" id="NBII01000001">
    <property type="protein sequence ID" value="PAV23148.1"/>
    <property type="molecule type" value="Genomic_DNA"/>
</dbReference>
<keyword evidence="2" id="KW-1185">Reference proteome</keyword>
<evidence type="ECO:0000313" key="2">
    <source>
        <dbReference type="Proteomes" id="UP000217199"/>
    </source>
</evidence>
<dbReference type="InParanoid" id="A0A286UU94"/>
<proteinExistence type="predicted"/>
<dbReference type="STRING" id="2282107.A0A286UU94"/>
<gene>
    <name evidence="1" type="ORF">PNOK_0021600</name>
</gene>
<sequence>MYKKRWKARYSRQAGQYYQQVYLTQQSSFSLEVISHAVGFAVVHAYEFHVRACGQVVTFETMKSEYHTFASCEVNRLINSRCGLGCIDRNRAIACAELQALFIASQRYGPSNTCWSYCQSQCGPSYRYDYNGSIPFGCSGCHSHGWYEQMYGGGCGNGMGWFQPPPPPPPFIIPMGPCPPFQPNFGPCWPRRC</sequence>
<comment type="caution">
    <text evidence="1">The sequence shown here is derived from an EMBL/GenBank/DDBJ whole genome shotgun (WGS) entry which is preliminary data.</text>
</comment>